<proteinExistence type="predicted"/>
<comment type="caution">
    <text evidence="1">The sequence shown here is derived from an EMBL/GenBank/DDBJ whole genome shotgun (WGS) entry which is preliminary data.</text>
</comment>
<organism evidence="1 2">
    <name type="scientific">Candidatus Shapirobacteria bacterium CG2_30_35_20</name>
    <dbReference type="NCBI Taxonomy" id="1805376"/>
    <lineage>
        <taxon>Bacteria</taxon>
        <taxon>Candidatus Shapironibacteriota</taxon>
    </lineage>
</organism>
<dbReference type="AlphaFoldDB" id="A0A1J5I4X2"/>
<dbReference type="STRING" id="1805376.AUK05_01270"/>
<evidence type="ECO:0000313" key="2">
    <source>
        <dbReference type="Proteomes" id="UP000182344"/>
    </source>
</evidence>
<gene>
    <name evidence="1" type="ORF">AUK05_01270</name>
</gene>
<accession>A0A1J5I4X2</accession>
<sequence length="89" mass="10185">MDNIITVNSSTARNDFYDLLSAVYLNKKTVVIKKSGVEWGRIVPPNPNKDTFMSYAGFLTEKEGDRLLKLVRTGRNDGSRKKKYLANWE</sequence>
<dbReference type="EMBL" id="MNZO01000018">
    <property type="protein sequence ID" value="OIP87454.1"/>
    <property type="molecule type" value="Genomic_DNA"/>
</dbReference>
<protein>
    <recommendedName>
        <fullName evidence="3">Antitoxin</fullName>
    </recommendedName>
</protein>
<evidence type="ECO:0008006" key="3">
    <source>
        <dbReference type="Google" id="ProtNLM"/>
    </source>
</evidence>
<reference evidence="1 2" key="1">
    <citation type="journal article" date="2016" name="Environ. Microbiol.">
        <title>Genomic resolution of a cold subsurface aquifer community provides metabolic insights for novel microbes adapted to high CO concentrations.</title>
        <authorList>
            <person name="Probst A.J."/>
            <person name="Castelle C.J."/>
            <person name="Singh A."/>
            <person name="Brown C.T."/>
            <person name="Anantharaman K."/>
            <person name="Sharon I."/>
            <person name="Hug L.A."/>
            <person name="Burstein D."/>
            <person name="Emerson J.B."/>
            <person name="Thomas B.C."/>
            <person name="Banfield J.F."/>
        </authorList>
    </citation>
    <scope>NUCLEOTIDE SEQUENCE [LARGE SCALE GENOMIC DNA]</scope>
    <source>
        <strain evidence="1">CG2_30_35_20</strain>
    </source>
</reference>
<name>A0A1J5I4X2_9BACT</name>
<evidence type="ECO:0000313" key="1">
    <source>
        <dbReference type="EMBL" id="OIP87454.1"/>
    </source>
</evidence>
<dbReference type="Proteomes" id="UP000182344">
    <property type="component" value="Unassembled WGS sequence"/>
</dbReference>